<evidence type="ECO:0000313" key="3">
    <source>
        <dbReference type="Proteomes" id="UP000230233"/>
    </source>
</evidence>
<organism evidence="2 3">
    <name type="scientific">Caenorhabditis nigoni</name>
    <dbReference type="NCBI Taxonomy" id="1611254"/>
    <lineage>
        <taxon>Eukaryota</taxon>
        <taxon>Metazoa</taxon>
        <taxon>Ecdysozoa</taxon>
        <taxon>Nematoda</taxon>
        <taxon>Chromadorea</taxon>
        <taxon>Rhabditida</taxon>
        <taxon>Rhabditina</taxon>
        <taxon>Rhabditomorpha</taxon>
        <taxon>Rhabditoidea</taxon>
        <taxon>Rhabditidae</taxon>
        <taxon>Peloderinae</taxon>
        <taxon>Caenorhabditis</taxon>
    </lineage>
</organism>
<reference evidence="3" key="1">
    <citation type="submission" date="2017-10" db="EMBL/GenBank/DDBJ databases">
        <title>Rapid genome shrinkage in a self-fertile nematode reveals novel sperm competition proteins.</title>
        <authorList>
            <person name="Yin D."/>
            <person name="Schwarz E.M."/>
            <person name="Thomas C.G."/>
            <person name="Felde R.L."/>
            <person name="Korf I.F."/>
            <person name="Cutter A.D."/>
            <person name="Schartner C.M."/>
            <person name="Ralston E.J."/>
            <person name="Meyer B.J."/>
            <person name="Haag E.S."/>
        </authorList>
    </citation>
    <scope>NUCLEOTIDE SEQUENCE [LARGE SCALE GENOMIC DNA]</scope>
    <source>
        <strain evidence="3">JU1422</strain>
    </source>
</reference>
<evidence type="ECO:0000313" key="2">
    <source>
        <dbReference type="EMBL" id="PIC15468.1"/>
    </source>
</evidence>
<feature type="compositionally biased region" description="Low complexity" evidence="1">
    <location>
        <begin position="210"/>
        <end position="222"/>
    </location>
</feature>
<dbReference type="Proteomes" id="UP000230233">
    <property type="component" value="Chromosome X"/>
</dbReference>
<dbReference type="EMBL" id="PDUG01000006">
    <property type="protein sequence ID" value="PIC15468.1"/>
    <property type="molecule type" value="Genomic_DNA"/>
</dbReference>
<dbReference type="AlphaFoldDB" id="A0A2G5SK87"/>
<dbReference type="InterPro" id="IPR036910">
    <property type="entry name" value="HMG_box_dom_sf"/>
</dbReference>
<keyword evidence="3" id="KW-1185">Reference proteome</keyword>
<sequence length="282" mass="33208">MYHIPSNLPLTISTDDFIYEDQNKYRNVDASNSKKFRKTAFRLWCAVHQEQFYRKYSNLNSSDIEIKMKTFWRHHTTFEEKKVYFDEEEQLKKEEGPLLPKTRLPTKIIFDTKEVSVSGYRLWCLDNIHRFERKYSKIEIETKMKTYWRHHTTSDEKEEYHEKAARLKESKDYQSYNPPKAKRAKINEECEWPAKSVSATSSIDSILSISEEISTSEQPTTSAETSTEKENGLPPRYDTKSLRSRYSHSYLTTPACYAENPRRGAGEGPVNYANDATLPIYF</sequence>
<dbReference type="OrthoDB" id="10294551at2759"/>
<evidence type="ECO:0000256" key="1">
    <source>
        <dbReference type="SAM" id="MobiDB-lite"/>
    </source>
</evidence>
<comment type="caution">
    <text evidence="2">The sequence shown here is derived from an EMBL/GenBank/DDBJ whole genome shotgun (WGS) entry which is preliminary data.</text>
</comment>
<proteinExistence type="predicted"/>
<feature type="compositionally biased region" description="Basic and acidic residues" evidence="1">
    <location>
        <begin position="226"/>
        <end position="241"/>
    </location>
</feature>
<gene>
    <name evidence="2" type="primary">Cnig_chr_X.g22427</name>
    <name evidence="2" type="ORF">B9Z55_022427</name>
</gene>
<dbReference type="SUPFAM" id="SSF47095">
    <property type="entry name" value="HMG-box"/>
    <property type="match status" value="1"/>
</dbReference>
<name>A0A2G5SK87_9PELO</name>
<protein>
    <submittedName>
        <fullName evidence="2">Uncharacterized protein</fullName>
    </submittedName>
</protein>
<feature type="region of interest" description="Disordered" evidence="1">
    <location>
        <begin position="210"/>
        <end position="244"/>
    </location>
</feature>
<accession>A0A2G5SK87</accession>